<keyword evidence="2" id="KW-1185">Reference proteome</keyword>
<gene>
    <name evidence="1" type="ORF">FB4_3513</name>
</gene>
<organism evidence="1 2">
    <name type="scientific">Pelosinus fermentans B4</name>
    <dbReference type="NCBI Taxonomy" id="1149862"/>
    <lineage>
        <taxon>Bacteria</taxon>
        <taxon>Bacillati</taxon>
        <taxon>Bacillota</taxon>
        <taxon>Negativicutes</taxon>
        <taxon>Selenomonadales</taxon>
        <taxon>Sporomusaceae</taxon>
        <taxon>Pelosinus</taxon>
    </lineage>
</organism>
<dbReference type="Proteomes" id="UP000004324">
    <property type="component" value="Unassembled WGS sequence"/>
</dbReference>
<evidence type="ECO:0000313" key="1">
    <source>
        <dbReference type="EMBL" id="EIW18039.1"/>
    </source>
</evidence>
<name>I9LC86_9FIRM</name>
<sequence>MHVNNQIIDINSEEHFFAIIKNSFIKYKNEKNKSVELLLFIIMGLNHLNEWITPGYAPFTKSGNINVPKTKYEQFSNDVYLTNEHRIIREICSKSKQMEPSLNTSTSHTMSFDDVDNGPVTCYTVDGMDIEEIIEKLILFYQTRWFN</sequence>
<dbReference type="AlphaFoldDB" id="I9LC86"/>
<protein>
    <submittedName>
        <fullName evidence="1">Uncharacterized protein</fullName>
    </submittedName>
</protein>
<comment type="caution">
    <text evidence="1">The sequence shown here is derived from an EMBL/GenBank/DDBJ whole genome shotgun (WGS) entry which is preliminary data.</text>
</comment>
<dbReference type="EMBL" id="AKVJ01000028">
    <property type="protein sequence ID" value="EIW18039.1"/>
    <property type="molecule type" value="Genomic_DNA"/>
</dbReference>
<dbReference type="OrthoDB" id="1681822at2"/>
<accession>I9LC86</accession>
<reference evidence="1 2" key="1">
    <citation type="journal article" date="2012" name="J. Bacteriol.">
        <title>Draft Genome Sequences for Two Metal-Reducing Pelosinus fermentans Strains Isolated from a Cr(VI)-Contaminated Site and for Type Strain R7.</title>
        <authorList>
            <person name="Brown S.D."/>
            <person name="Podar M."/>
            <person name="Klingeman D.M."/>
            <person name="Johnson C.M."/>
            <person name="Yang Z.K."/>
            <person name="Utturkar S.M."/>
            <person name="Land M.L."/>
            <person name="Mosher J.J."/>
            <person name="Hurt R.A.Jr."/>
            <person name="Phelps T.J."/>
            <person name="Palumbo A.V."/>
            <person name="Arkin A.P."/>
            <person name="Hazen T.C."/>
            <person name="Elias D.A."/>
        </authorList>
    </citation>
    <scope>NUCLEOTIDE SEQUENCE [LARGE SCALE GENOMIC DNA]</scope>
    <source>
        <strain evidence="1 2">B4</strain>
    </source>
</reference>
<dbReference type="RefSeq" id="WP_007934533.1">
    <property type="nucleotide sequence ID" value="NZ_AKVJ01000028.1"/>
</dbReference>
<evidence type="ECO:0000313" key="2">
    <source>
        <dbReference type="Proteomes" id="UP000004324"/>
    </source>
</evidence>
<dbReference type="PATRIC" id="fig|1149862.3.peg.2473"/>
<proteinExistence type="predicted"/>